<dbReference type="AlphaFoldDB" id="A0A9D1H434"/>
<evidence type="ECO:0000313" key="1">
    <source>
        <dbReference type="EMBL" id="HIT85476.1"/>
    </source>
</evidence>
<organism evidence="1 2">
    <name type="scientific">Candidatus Ornithomonoglobus intestinigallinarum</name>
    <dbReference type="NCBI Taxonomy" id="2840894"/>
    <lineage>
        <taxon>Bacteria</taxon>
        <taxon>Bacillati</taxon>
        <taxon>Bacillota</taxon>
        <taxon>Clostridia</taxon>
        <taxon>Candidatus Ornithomonoglobus</taxon>
    </lineage>
</organism>
<protein>
    <submittedName>
        <fullName evidence="1">Uncharacterized protein</fullName>
    </submittedName>
</protein>
<feature type="non-terminal residue" evidence="1">
    <location>
        <position position="1"/>
    </location>
</feature>
<accession>A0A9D1H434</accession>
<dbReference type="Proteomes" id="UP000824165">
    <property type="component" value="Unassembled WGS sequence"/>
</dbReference>
<proteinExistence type="predicted"/>
<name>A0A9D1H434_9FIRM</name>
<gene>
    <name evidence="1" type="ORF">IAA60_06175</name>
</gene>
<evidence type="ECO:0000313" key="2">
    <source>
        <dbReference type="Proteomes" id="UP000824165"/>
    </source>
</evidence>
<dbReference type="EMBL" id="DVLU01000062">
    <property type="protein sequence ID" value="HIT85476.1"/>
    <property type="molecule type" value="Genomic_DNA"/>
</dbReference>
<sequence>DGTKTRYELAMPWEEILPDGAEPKSGYRPRFAILINEDDGLGRNSYLEYSQVLGAIGTAKNVGYFTDMYLTD</sequence>
<comment type="caution">
    <text evidence="1">The sequence shown here is derived from an EMBL/GenBank/DDBJ whole genome shotgun (WGS) entry which is preliminary data.</text>
</comment>
<reference evidence="1" key="1">
    <citation type="submission" date="2020-10" db="EMBL/GenBank/DDBJ databases">
        <authorList>
            <person name="Gilroy R."/>
        </authorList>
    </citation>
    <scope>NUCLEOTIDE SEQUENCE</scope>
    <source>
        <strain evidence="1">CHK181-108</strain>
    </source>
</reference>
<reference evidence="1" key="2">
    <citation type="journal article" date="2021" name="PeerJ">
        <title>Extensive microbial diversity within the chicken gut microbiome revealed by metagenomics and culture.</title>
        <authorList>
            <person name="Gilroy R."/>
            <person name="Ravi A."/>
            <person name="Getino M."/>
            <person name="Pursley I."/>
            <person name="Horton D.L."/>
            <person name="Alikhan N.F."/>
            <person name="Baker D."/>
            <person name="Gharbi K."/>
            <person name="Hall N."/>
            <person name="Watson M."/>
            <person name="Adriaenssens E.M."/>
            <person name="Foster-Nyarko E."/>
            <person name="Jarju S."/>
            <person name="Secka A."/>
            <person name="Antonio M."/>
            <person name="Oren A."/>
            <person name="Chaudhuri R.R."/>
            <person name="La Ragione R."/>
            <person name="Hildebrand F."/>
            <person name="Pallen M.J."/>
        </authorList>
    </citation>
    <scope>NUCLEOTIDE SEQUENCE</scope>
    <source>
        <strain evidence="1">CHK181-108</strain>
    </source>
</reference>